<evidence type="ECO:0000313" key="2">
    <source>
        <dbReference type="Proteomes" id="UP000735302"/>
    </source>
</evidence>
<gene>
    <name evidence="1" type="ORF">PoB_007474800</name>
</gene>
<dbReference type="AlphaFoldDB" id="A0AAV4DVE3"/>
<dbReference type="Proteomes" id="UP000735302">
    <property type="component" value="Unassembled WGS sequence"/>
</dbReference>
<name>A0AAV4DVE3_9GAST</name>
<dbReference type="EMBL" id="BLXT01008384">
    <property type="protein sequence ID" value="GFO48243.1"/>
    <property type="molecule type" value="Genomic_DNA"/>
</dbReference>
<sequence>METRARGEQPQVSSPDGPAWYTYSSFTAPAPPHLSFHNSTPYSNMSVLKLLNLDDCTTCKAESHYSAFGLGKV</sequence>
<keyword evidence="2" id="KW-1185">Reference proteome</keyword>
<accession>A0AAV4DVE3</accession>
<proteinExistence type="predicted"/>
<reference evidence="1 2" key="1">
    <citation type="journal article" date="2021" name="Elife">
        <title>Chloroplast acquisition without the gene transfer in kleptoplastic sea slugs, Plakobranchus ocellatus.</title>
        <authorList>
            <person name="Maeda T."/>
            <person name="Takahashi S."/>
            <person name="Yoshida T."/>
            <person name="Shimamura S."/>
            <person name="Takaki Y."/>
            <person name="Nagai Y."/>
            <person name="Toyoda A."/>
            <person name="Suzuki Y."/>
            <person name="Arimoto A."/>
            <person name="Ishii H."/>
            <person name="Satoh N."/>
            <person name="Nishiyama T."/>
            <person name="Hasebe M."/>
            <person name="Maruyama T."/>
            <person name="Minagawa J."/>
            <person name="Obokata J."/>
            <person name="Shigenobu S."/>
        </authorList>
    </citation>
    <scope>NUCLEOTIDE SEQUENCE [LARGE SCALE GENOMIC DNA]</scope>
</reference>
<organism evidence="1 2">
    <name type="scientific">Plakobranchus ocellatus</name>
    <dbReference type="NCBI Taxonomy" id="259542"/>
    <lineage>
        <taxon>Eukaryota</taxon>
        <taxon>Metazoa</taxon>
        <taxon>Spiralia</taxon>
        <taxon>Lophotrochozoa</taxon>
        <taxon>Mollusca</taxon>
        <taxon>Gastropoda</taxon>
        <taxon>Heterobranchia</taxon>
        <taxon>Euthyneura</taxon>
        <taxon>Panpulmonata</taxon>
        <taxon>Sacoglossa</taxon>
        <taxon>Placobranchoidea</taxon>
        <taxon>Plakobranchidae</taxon>
        <taxon>Plakobranchus</taxon>
    </lineage>
</organism>
<comment type="caution">
    <text evidence="1">The sequence shown here is derived from an EMBL/GenBank/DDBJ whole genome shotgun (WGS) entry which is preliminary data.</text>
</comment>
<protein>
    <submittedName>
        <fullName evidence="1">Uncharacterized protein</fullName>
    </submittedName>
</protein>
<evidence type="ECO:0000313" key="1">
    <source>
        <dbReference type="EMBL" id="GFO48243.1"/>
    </source>
</evidence>